<dbReference type="RefSeq" id="XP_006667810.1">
    <property type="nucleotide sequence ID" value="XM_006667747.1"/>
</dbReference>
<reference evidence="1 2" key="1">
    <citation type="journal article" date="2011" name="Genome Biol.">
        <title>Genome sequence of the insect pathogenic fungus Cordyceps militaris, a valued traditional Chinese medicine.</title>
        <authorList>
            <person name="Zheng P."/>
            <person name="Xia Y."/>
            <person name="Xiao G."/>
            <person name="Xiong C."/>
            <person name="Hu X."/>
            <person name="Zhang S."/>
            <person name="Zheng H."/>
            <person name="Huang Y."/>
            <person name="Zhou Y."/>
            <person name="Wang S."/>
            <person name="Zhao G.P."/>
            <person name="Liu X."/>
            <person name="St Leger R.J."/>
            <person name="Wang C."/>
        </authorList>
    </citation>
    <scope>NUCLEOTIDE SEQUENCE [LARGE SCALE GENOMIC DNA]</scope>
    <source>
        <strain evidence="1 2">CM01</strain>
    </source>
</reference>
<gene>
    <name evidence="1" type="ORF">CCM_02595</name>
</gene>
<dbReference type="HOGENOM" id="CLU_2037951_0_0_1"/>
<keyword evidence="2" id="KW-1185">Reference proteome</keyword>
<proteinExistence type="predicted"/>
<dbReference type="EMBL" id="JH126400">
    <property type="protein sequence ID" value="EGX94324.1"/>
    <property type="molecule type" value="Genomic_DNA"/>
</dbReference>
<evidence type="ECO:0000313" key="1">
    <source>
        <dbReference type="EMBL" id="EGX94324.1"/>
    </source>
</evidence>
<dbReference type="GeneID" id="18164622"/>
<dbReference type="KEGG" id="cmt:CCM_02595"/>
<accession>G3JAK8</accession>
<dbReference type="Proteomes" id="UP000001610">
    <property type="component" value="Unassembled WGS sequence"/>
</dbReference>
<sequence length="121" mass="13538">MEMCQQNVHNRQSIPRKGACKPNVAAKWNTPIEVADGALLNFDGTVNGNVNHVPPWSFRLRGLDLRLPSNSSLTVDLFTGAVPRTSAQPTEPAMVKLHYKLEKQDIKHQLAARITIQWVIE</sequence>
<dbReference type="AlphaFoldDB" id="G3JAK8"/>
<organism evidence="1 2">
    <name type="scientific">Cordyceps militaris (strain CM01)</name>
    <name type="common">Caterpillar fungus</name>
    <dbReference type="NCBI Taxonomy" id="983644"/>
    <lineage>
        <taxon>Eukaryota</taxon>
        <taxon>Fungi</taxon>
        <taxon>Dikarya</taxon>
        <taxon>Ascomycota</taxon>
        <taxon>Pezizomycotina</taxon>
        <taxon>Sordariomycetes</taxon>
        <taxon>Hypocreomycetidae</taxon>
        <taxon>Hypocreales</taxon>
        <taxon>Cordycipitaceae</taxon>
        <taxon>Cordyceps</taxon>
    </lineage>
</organism>
<protein>
    <submittedName>
        <fullName evidence="1">Uncharacterized protein</fullName>
    </submittedName>
</protein>
<evidence type="ECO:0000313" key="2">
    <source>
        <dbReference type="Proteomes" id="UP000001610"/>
    </source>
</evidence>
<dbReference type="InParanoid" id="G3JAK8"/>
<name>G3JAK8_CORMM</name>
<dbReference type="VEuPathDB" id="FungiDB:CCM_02595"/>